<organism evidence="2 3">
    <name type="scientific">Fischerella thermalis CCMEE 5268</name>
    <dbReference type="NCBI Taxonomy" id="2019662"/>
    <lineage>
        <taxon>Bacteria</taxon>
        <taxon>Bacillati</taxon>
        <taxon>Cyanobacteriota</taxon>
        <taxon>Cyanophyceae</taxon>
        <taxon>Nostocales</taxon>
        <taxon>Hapalosiphonaceae</taxon>
        <taxon>Fischerella</taxon>
    </lineage>
</organism>
<sequence length="63" mass="7013">MNIDEIAYRKRQREEGSPHKTSFTNLAMKNTSPPSPLLSKERGVRQDGVRLLSTQKAKGGMLG</sequence>
<accession>A0A2N6KKU4</accession>
<protein>
    <submittedName>
        <fullName evidence="2">Uncharacterized protein</fullName>
    </submittedName>
</protein>
<dbReference type="Proteomes" id="UP000235025">
    <property type="component" value="Unassembled WGS sequence"/>
</dbReference>
<dbReference type="AlphaFoldDB" id="A0A2N6KKU4"/>
<feature type="compositionally biased region" description="Polar residues" evidence="1">
    <location>
        <begin position="19"/>
        <end position="32"/>
    </location>
</feature>
<evidence type="ECO:0000313" key="2">
    <source>
        <dbReference type="EMBL" id="PMB00382.1"/>
    </source>
</evidence>
<evidence type="ECO:0000256" key="1">
    <source>
        <dbReference type="SAM" id="MobiDB-lite"/>
    </source>
</evidence>
<gene>
    <name evidence="2" type="ORF">CEN50_03645</name>
</gene>
<proteinExistence type="predicted"/>
<name>A0A2N6KKU4_9CYAN</name>
<comment type="caution">
    <text evidence="2">The sequence shown here is derived from an EMBL/GenBank/DDBJ whole genome shotgun (WGS) entry which is preliminary data.</text>
</comment>
<feature type="compositionally biased region" description="Basic and acidic residues" evidence="1">
    <location>
        <begin position="1"/>
        <end position="18"/>
    </location>
</feature>
<feature type="region of interest" description="Disordered" evidence="1">
    <location>
        <begin position="1"/>
        <end position="44"/>
    </location>
</feature>
<reference evidence="2 3" key="1">
    <citation type="submission" date="2017-07" db="EMBL/GenBank/DDBJ databases">
        <title>Genomes of Fischerella (Mastigocladus) sp. strains.</title>
        <authorList>
            <person name="Miller S.R."/>
        </authorList>
    </citation>
    <scope>NUCLEOTIDE SEQUENCE [LARGE SCALE GENOMIC DNA]</scope>
    <source>
        <strain evidence="2 3">CCMEE 5268</strain>
    </source>
</reference>
<evidence type="ECO:0000313" key="3">
    <source>
        <dbReference type="Proteomes" id="UP000235025"/>
    </source>
</evidence>
<dbReference type="EMBL" id="NMQA01000037">
    <property type="protein sequence ID" value="PMB00382.1"/>
    <property type="molecule type" value="Genomic_DNA"/>
</dbReference>